<gene>
    <name evidence="8" type="primary">RABL6</name>
    <name evidence="8" type="ORF">Tcan_13980</name>
</gene>
<evidence type="ECO:0000256" key="6">
    <source>
        <dbReference type="SAM" id="Phobius"/>
    </source>
</evidence>
<dbReference type="GO" id="GO:0008270">
    <property type="term" value="F:zinc ion binding"/>
    <property type="evidence" value="ECO:0007669"/>
    <property type="project" value="UniProtKB-KW"/>
</dbReference>
<dbReference type="InterPro" id="IPR040385">
    <property type="entry name" value="RABL6"/>
</dbReference>
<dbReference type="SUPFAM" id="SSF57850">
    <property type="entry name" value="RING/U-box"/>
    <property type="match status" value="1"/>
</dbReference>
<evidence type="ECO:0000256" key="3">
    <source>
        <dbReference type="ARBA" id="ARBA00022833"/>
    </source>
</evidence>
<dbReference type="Proteomes" id="UP000031036">
    <property type="component" value="Unassembled WGS sequence"/>
</dbReference>
<dbReference type="Gene3D" id="3.40.50.300">
    <property type="entry name" value="P-loop containing nucleotide triphosphate hydrolases"/>
    <property type="match status" value="1"/>
</dbReference>
<evidence type="ECO:0000313" key="8">
    <source>
        <dbReference type="EMBL" id="KHN86342.1"/>
    </source>
</evidence>
<dbReference type="InterPro" id="IPR027417">
    <property type="entry name" value="P-loop_NTPase"/>
</dbReference>
<dbReference type="PROSITE" id="PS00518">
    <property type="entry name" value="ZF_RING_1"/>
    <property type="match status" value="1"/>
</dbReference>
<reference evidence="8 9" key="1">
    <citation type="submission" date="2014-11" db="EMBL/GenBank/DDBJ databases">
        <title>Genetic blueprint of the zoonotic pathogen Toxocara canis.</title>
        <authorList>
            <person name="Zhu X.-Q."/>
            <person name="Korhonen P.K."/>
            <person name="Cai H."/>
            <person name="Young N.D."/>
            <person name="Nejsum P."/>
            <person name="von Samson-Himmelstjerna G."/>
            <person name="Boag P.R."/>
            <person name="Tan P."/>
            <person name="Li Q."/>
            <person name="Min J."/>
            <person name="Yang Y."/>
            <person name="Wang X."/>
            <person name="Fang X."/>
            <person name="Hall R.S."/>
            <person name="Hofmann A."/>
            <person name="Sternberg P.W."/>
            <person name="Jex A.R."/>
            <person name="Gasser R.B."/>
        </authorList>
    </citation>
    <scope>NUCLEOTIDE SEQUENCE [LARGE SCALE GENOMIC DNA]</scope>
    <source>
        <strain evidence="8">PN_DK_2014</strain>
    </source>
</reference>
<dbReference type="OrthoDB" id="207081at2759"/>
<evidence type="ECO:0000256" key="4">
    <source>
        <dbReference type="PROSITE-ProRule" id="PRU00175"/>
    </source>
</evidence>
<keyword evidence="1" id="KW-0479">Metal-binding</keyword>
<organism evidence="8 9">
    <name type="scientific">Toxocara canis</name>
    <name type="common">Canine roundworm</name>
    <dbReference type="NCBI Taxonomy" id="6265"/>
    <lineage>
        <taxon>Eukaryota</taxon>
        <taxon>Metazoa</taxon>
        <taxon>Ecdysozoa</taxon>
        <taxon>Nematoda</taxon>
        <taxon>Chromadorea</taxon>
        <taxon>Rhabditida</taxon>
        <taxon>Spirurina</taxon>
        <taxon>Ascaridomorpha</taxon>
        <taxon>Ascaridoidea</taxon>
        <taxon>Toxocaridae</taxon>
        <taxon>Toxocara</taxon>
    </lineage>
</organism>
<dbReference type="PANTHER" id="PTHR14932:SF1">
    <property type="entry name" value="RAB-LIKE PROTEIN 6"/>
    <property type="match status" value="1"/>
</dbReference>
<feature type="transmembrane region" description="Helical" evidence="6">
    <location>
        <begin position="215"/>
        <end position="235"/>
    </location>
</feature>
<proteinExistence type="predicted"/>
<feature type="region of interest" description="Disordered" evidence="5">
    <location>
        <begin position="1"/>
        <end position="25"/>
    </location>
</feature>
<dbReference type="Gene3D" id="3.30.40.10">
    <property type="entry name" value="Zinc/RING finger domain, C3HC4 (zinc finger)"/>
    <property type="match status" value="1"/>
</dbReference>
<dbReference type="PANTHER" id="PTHR14932">
    <property type="entry name" value="RAS GTPASE-RELATED"/>
    <property type="match status" value="1"/>
</dbReference>
<feature type="domain" description="RING-type" evidence="7">
    <location>
        <begin position="436"/>
        <end position="479"/>
    </location>
</feature>
<feature type="transmembrane region" description="Helical" evidence="6">
    <location>
        <begin position="298"/>
        <end position="323"/>
    </location>
</feature>
<dbReference type="SMART" id="SM00175">
    <property type="entry name" value="RAB"/>
    <property type="match status" value="1"/>
</dbReference>
<evidence type="ECO:0000256" key="2">
    <source>
        <dbReference type="ARBA" id="ARBA00022771"/>
    </source>
</evidence>
<dbReference type="AlphaFoldDB" id="A0A0B2VYF9"/>
<dbReference type="InterPro" id="IPR017907">
    <property type="entry name" value="Znf_RING_CS"/>
</dbReference>
<dbReference type="Pfam" id="PF00071">
    <property type="entry name" value="Ras"/>
    <property type="match status" value="1"/>
</dbReference>
<protein>
    <submittedName>
        <fullName evidence="8">Rab-like protein 6</fullName>
    </submittedName>
</protein>
<dbReference type="GO" id="GO:0005525">
    <property type="term" value="F:GTP binding"/>
    <property type="evidence" value="ECO:0007669"/>
    <property type="project" value="InterPro"/>
</dbReference>
<evidence type="ECO:0000256" key="1">
    <source>
        <dbReference type="ARBA" id="ARBA00022723"/>
    </source>
</evidence>
<dbReference type="PROSITE" id="PS51419">
    <property type="entry name" value="RAB"/>
    <property type="match status" value="1"/>
</dbReference>
<dbReference type="STRING" id="6265.A0A0B2VYF9"/>
<feature type="transmembrane region" description="Helical" evidence="6">
    <location>
        <begin position="343"/>
        <end position="365"/>
    </location>
</feature>
<dbReference type="InterPro" id="IPR013083">
    <property type="entry name" value="Znf_RING/FYVE/PHD"/>
</dbReference>
<accession>A0A0B2VYF9</accession>
<dbReference type="PROSITE" id="PS50089">
    <property type="entry name" value="ZF_RING_2"/>
    <property type="match status" value="1"/>
</dbReference>
<keyword evidence="2 4" id="KW-0863">Zinc-finger</keyword>
<keyword evidence="3" id="KW-0862">Zinc</keyword>
<comment type="caution">
    <text evidence="8">The sequence shown here is derived from an EMBL/GenBank/DDBJ whole genome shotgun (WGS) entry which is preliminary data.</text>
</comment>
<evidence type="ECO:0000256" key="5">
    <source>
        <dbReference type="SAM" id="MobiDB-lite"/>
    </source>
</evidence>
<keyword evidence="9" id="KW-1185">Reference proteome</keyword>
<keyword evidence="6" id="KW-0472">Membrane</keyword>
<keyword evidence="6" id="KW-0812">Transmembrane</keyword>
<dbReference type="InterPro" id="IPR001841">
    <property type="entry name" value="Znf_RING"/>
</dbReference>
<sequence>MISALKKKFGAADGQNTGGNGTQSRMPAGVVALGHDLQRKYAKGIQYNMKIVIRGDRSVGKTCLLRRLQGLPFMEDYNPTEEIQVATIQWNYRATDDVVKVDVWDVVDQSRKKRIKVEGLKLANVDAEFEDAACDARFVDVYKGAHGVILMFDITKNWTWDYVVKELDNVPSNIPVLVLGNRRDMGHHRQVAEEICRSFVESYQSLLSSYPWTTLARHFTALLLYGLAFAQWPTYGFGKANDLNRGYTLSTATFTLVFWCACFFHYTVSAGRVDVDWANGRFVARGWLVRSSRTTHRAILVMALAISSATVIQTSTVHSVFFMEQIIASNGTVEVVSDFTAVNLLKTDFVLCIVFSIYLGVRLCVEPTGILKRRRTTQRRTLTRVSPSEVGNDVNDIVVTTANSAETVDGSEANGRLVETTTKPFQCGVPELVEECQICLQRLANRQLNCGHLICCCCIIDLIRHASGPPSSLTCPFCRQVIYCARELRLMLTQNTVPLTECCSLDNEVVIV</sequence>
<dbReference type="GO" id="GO:0003924">
    <property type="term" value="F:GTPase activity"/>
    <property type="evidence" value="ECO:0007669"/>
    <property type="project" value="InterPro"/>
</dbReference>
<dbReference type="SMART" id="SM00184">
    <property type="entry name" value="RING"/>
    <property type="match status" value="1"/>
</dbReference>
<dbReference type="EMBL" id="JPKZ01000631">
    <property type="protein sequence ID" value="KHN86342.1"/>
    <property type="molecule type" value="Genomic_DNA"/>
</dbReference>
<keyword evidence="6" id="KW-1133">Transmembrane helix</keyword>
<dbReference type="GO" id="GO:0005634">
    <property type="term" value="C:nucleus"/>
    <property type="evidence" value="ECO:0007669"/>
    <property type="project" value="TreeGrafter"/>
</dbReference>
<feature type="transmembrane region" description="Helical" evidence="6">
    <location>
        <begin position="247"/>
        <end position="268"/>
    </location>
</feature>
<dbReference type="SUPFAM" id="SSF52540">
    <property type="entry name" value="P-loop containing nucleoside triphosphate hydrolases"/>
    <property type="match status" value="1"/>
</dbReference>
<evidence type="ECO:0000313" key="9">
    <source>
        <dbReference type="Proteomes" id="UP000031036"/>
    </source>
</evidence>
<dbReference type="GO" id="GO:0005829">
    <property type="term" value="C:cytosol"/>
    <property type="evidence" value="ECO:0007669"/>
    <property type="project" value="TreeGrafter"/>
</dbReference>
<evidence type="ECO:0000259" key="7">
    <source>
        <dbReference type="PROSITE" id="PS50089"/>
    </source>
</evidence>
<name>A0A0B2VYF9_TOXCA</name>
<dbReference type="PRINTS" id="PR00449">
    <property type="entry name" value="RASTRNSFRMNG"/>
</dbReference>
<dbReference type="InterPro" id="IPR001806">
    <property type="entry name" value="Small_GTPase"/>
</dbReference>